<dbReference type="PANTHER" id="PTHR35527:SF2">
    <property type="entry name" value="HYDROLASE"/>
    <property type="match status" value="1"/>
</dbReference>
<dbReference type="EMBL" id="WPCR01000002">
    <property type="protein sequence ID" value="NHM13593.1"/>
    <property type="molecule type" value="Genomic_DNA"/>
</dbReference>
<dbReference type="PROSITE" id="PS51257">
    <property type="entry name" value="PROKAR_LIPOPROTEIN"/>
    <property type="match status" value="1"/>
</dbReference>
<dbReference type="InterPro" id="IPR047794">
    <property type="entry name" value="C45_proenzyme-like"/>
</dbReference>
<dbReference type="Gene3D" id="3.60.60.10">
    <property type="entry name" value="Penicillin V Acylase, Chain A"/>
    <property type="match status" value="1"/>
</dbReference>
<dbReference type="NCBIfam" id="NF040521">
    <property type="entry name" value="C45_proenzyme"/>
    <property type="match status" value="1"/>
</dbReference>
<evidence type="ECO:0000313" key="5">
    <source>
        <dbReference type="Proteomes" id="UP000636394"/>
    </source>
</evidence>
<name>A0ABX0IH92_9ACTN</name>
<dbReference type="GO" id="GO:0016787">
    <property type="term" value="F:hydrolase activity"/>
    <property type="evidence" value="ECO:0007669"/>
    <property type="project" value="UniProtKB-KW"/>
</dbReference>
<dbReference type="RefSeq" id="WP_166338539.1">
    <property type="nucleotide sequence ID" value="NZ_WPCR01000002.1"/>
</dbReference>
<keyword evidence="2 4" id="KW-0378">Hydrolase</keyword>
<protein>
    <submittedName>
        <fullName evidence="4">Linear amide C-N hydrolase</fullName>
    </submittedName>
</protein>
<dbReference type="SUPFAM" id="SSF56235">
    <property type="entry name" value="N-terminal nucleophile aminohydrolases (Ntn hydrolases)"/>
    <property type="match status" value="1"/>
</dbReference>
<dbReference type="Proteomes" id="UP000636394">
    <property type="component" value="Unassembled WGS sequence"/>
</dbReference>
<evidence type="ECO:0000313" key="4">
    <source>
        <dbReference type="EMBL" id="NHM13593.1"/>
    </source>
</evidence>
<evidence type="ECO:0000259" key="3">
    <source>
        <dbReference type="Pfam" id="PF02275"/>
    </source>
</evidence>
<keyword evidence="5" id="KW-1185">Reference proteome</keyword>
<proteinExistence type="inferred from homology"/>
<reference evidence="4 5" key="1">
    <citation type="submission" date="2019-11" db="EMBL/GenBank/DDBJ databases">
        <title>Eggerthellaceae novel genus isolated from the rectal contents of marmort.</title>
        <authorList>
            <person name="Zhang G."/>
        </authorList>
    </citation>
    <scope>NUCLEOTIDE SEQUENCE [LARGE SCALE GENOMIC DNA]</scope>
    <source>
        <strain evidence="5">zg-886</strain>
    </source>
</reference>
<gene>
    <name evidence="4" type="ORF">GMI68_02200</name>
</gene>
<accession>A0ABX0IH92</accession>
<evidence type="ECO:0000256" key="2">
    <source>
        <dbReference type="ARBA" id="ARBA00022801"/>
    </source>
</evidence>
<evidence type="ECO:0000256" key="1">
    <source>
        <dbReference type="ARBA" id="ARBA00006625"/>
    </source>
</evidence>
<comment type="caution">
    <text evidence="4">The sequence shown here is derived from an EMBL/GenBank/DDBJ whole genome shotgun (WGS) entry which is preliminary data.</text>
</comment>
<comment type="similarity">
    <text evidence="1">Belongs to the peptidase C59 family.</text>
</comment>
<dbReference type="PANTHER" id="PTHR35527">
    <property type="entry name" value="CHOLOYLGLYCINE HYDROLASE"/>
    <property type="match status" value="1"/>
</dbReference>
<organism evidence="4 5">
    <name type="scientific">Xiamenia xianingshaonis</name>
    <dbReference type="NCBI Taxonomy" id="2682776"/>
    <lineage>
        <taxon>Bacteria</taxon>
        <taxon>Bacillati</taxon>
        <taxon>Actinomycetota</taxon>
        <taxon>Coriobacteriia</taxon>
        <taxon>Eggerthellales</taxon>
        <taxon>Eggerthellaceae</taxon>
        <taxon>Xiamenia</taxon>
    </lineage>
</organism>
<dbReference type="InterPro" id="IPR029055">
    <property type="entry name" value="Ntn_hydrolases_N"/>
</dbReference>
<feature type="domain" description="Choloylglycine hydrolase/NAAA C-terminal" evidence="3">
    <location>
        <begin position="127"/>
        <end position="295"/>
    </location>
</feature>
<sequence>MIARKRIGSGARAGVAASIAAAALALLLALSGCGGQAASMEQPEPSHEREKGGGERVVQQAVTEVSPGHSIEELAPGLSVTKVSGDGGLSEFFGQGGASSDADVVSFLEERMAASLPSDSLFTGAGCSTLLVKDAEAGVLFGRNFDWHGCDALIVEHDVADGYDSVSTVNLDFLESAAGGAFENMPDEVVAQAALYAPLDGMNEAGLAVATLMIQDSDRIEQATDKPDLTTTTAVRLLLDTAANVEEALDVLAAHDLHGSMGLMVHFAIADAEGNGVVVEYVDGEMQVVESDVATNFYLSDGPKKGIGTSQSHDRFAALRGLLDSGGPWDEQRLRDAMESVSKKNYPDGETTEWTMACNLTAKDVVYYHREDYGQGWKIRLGN</sequence>
<dbReference type="Pfam" id="PF02275">
    <property type="entry name" value="CBAH"/>
    <property type="match status" value="1"/>
</dbReference>
<dbReference type="InterPro" id="IPR052193">
    <property type="entry name" value="Peptidase_C59"/>
</dbReference>
<dbReference type="InterPro" id="IPR029132">
    <property type="entry name" value="CBAH/NAAA_C"/>
</dbReference>